<gene>
    <name evidence="4" type="ORF">V5799_033181</name>
</gene>
<dbReference type="InterPro" id="IPR019775">
    <property type="entry name" value="WD40_repeat_CS"/>
</dbReference>
<dbReference type="GO" id="GO:0005634">
    <property type="term" value="C:nucleus"/>
    <property type="evidence" value="ECO:0007669"/>
    <property type="project" value="TreeGrafter"/>
</dbReference>
<dbReference type="GO" id="GO:1990234">
    <property type="term" value="C:transferase complex"/>
    <property type="evidence" value="ECO:0007669"/>
    <property type="project" value="UniProtKB-ARBA"/>
</dbReference>
<dbReference type="EMBL" id="JARKHS020028556">
    <property type="protein sequence ID" value="KAK8764210.1"/>
    <property type="molecule type" value="Genomic_DNA"/>
</dbReference>
<evidence type="ECO:0000313" key="4">
    <source>
        <dbReference type="EMBL" id="KAK8764210.1"/>
    </source>
</evidence>
<dbReference type="PANTHER" id="PTHR22847">
    <property type="entry name" value="WD40 REPEAT PROTEIN"/>
    <property type="match status" value="1"/>
</dbReference>
<feature type="repeat" description="WD" evidence="3">
    <location>
        <begin position="49"/>
        <end position="82"/>
    </location>
</feature>
<name>A0AAQ4DP20_AMBAM</name>
<feature type="repeat" description="WD" evidence="3">
    <location>
        <begin position="263"/>
        <end position="300"/>
    </location>
</feature>
<dbReference type="Pfam" id="PF00400">
    <property type="entry name" value="WD40"/>
    <property type="match status" value="4"/>
</dbReference>
<comment type="caution">
    <text evidence="4">The sequence shown here is derived from an EMBL/GenBank/DDBJ whole genome shotgun (WGS) entry which is preliminary data.</text>
</comment>
<dbReference type="AlphaFoldDB" id="A0AAQ4DP20"/>
<reference evidence="4 5" key="1">
    <citation type="journal article" date="2023" name="Arcadia Sci">
        <title>De novo assembly of a long-read Amblyomma americanum tick genome.</title>
        <authorList>
            <person name="Chou S."/>
            <person name="Poskanzer K.E."/>
            <person name="Rollins M."/>
            <person name="Thuy-Boun P.S."/>
        </authorList>
    </citation>
    <scope>NUCLEOTIDE SEQUENCE [LARGE SCALE GENOMIC DNA]</scope>
    <source>
        <strain evidence="4">F_SG_1</strain>
        <tissue evidence="4">Salivary glands</tissue>
    </source>
</reference>
<dbReference type="PROSITE" id="PS00678">
    <property type="entry name" value="WD_REPEATS_1"/>
    <property type="match status" value="2"/>
</dbReference>
<dbReference type="InterPro" id="IPR001680">
    <property type="entry name" value="WD40_rpt"/>
</dbReference>
<keyword evidence="5" id="KW-1185">Reference proteome</keyword>
<feature type="non-terminal residue" evidence="4">
    <location>
        <position position="1"/>
    </location>
</feature>
<organism evidence="4 5">
    <name type="scientific">Amblyomma americanum</name>
    <name type="common">Lone star tick</name>
    <dbReference type="NCBI Taxonomy" id="6943"/>
    <lineage>
        <taxon>Eukaryota</taxon>
        <taxon>Metazoa</taxon>
        <taxon>Ecdysozoa</taxon>
        <taxon>Arthropoda</taxon>
        <taxon>Chelicerata</taxon>
        <taxon>Arachnida</taxon>
        <taxon>Acari</taxon>
        <taxon>Parasitiformes</taxon>
        <taxon>Ixodida</taxon>
        <taxon>Ixodoidea</taxon>
        <taxon>Ixodidae</taxon>
        <taxon>Amblyomminae</taxon>
        <taxon>Amblyomma</taxon>
    </lineage>
</organism>
<dbReference type="PRINTS" id="PR00320">
    <property type="entry name" value="GPROTEINBRPT"/>
</dbReference>
<dbReference type="SMART" id="SM00320">
    <property type="entry name" value="WD40"/>
    <property type="match status" value="9"/>
</dbReference>
<protein>
    <submittedName>
        <fullName evidence="4">Uncharacterized protein</fullName>
    </submittedName>
</protein>
<evidence type="ECO:0000256" key="2">
    <source>
        <dbReference type="ARBA" id="ARBA00022737"/>
    </source>
</evidence>
<proteinExistence type="predicted"/>
<dbReference type="SUPFAM" id="SSF50978">
    <property type="entry name" value="WD40 repeat-like"/>
    <property type="match status" value="1"/>
</dbReference>
<keyword evidence="2" id="KW-0677">Repeat</keyword>
<dbReference type="InterPro" id="IPR015943">
    <property type="entry name" value="WD40/YVTN_repeat-like_dom_sf"/>
</dbReference>
<evidence type="ECO:0000313" key="5">
    <source>
        <dbReference type="Proteomes" id="UP001321473"/>
    </source>
</evidence>
<evidence type="ECO:0000256" key="3">
    <source>
        <dbReference type="PROSITE-ProRule" id="PRU00221"/>
    </source>
</evidence>
<dbReference type="Gene3D" id="2.130.10.10">
    <property type="entry name" value="YVTN repeat-like/Quinoprotein amine dehydrogenase"/>
    <property type="match status" value="2"/>
</dbReference>
<dbReference type="InterPro" id="IPR020472">
    <property type="entry name" value="WD40_PAC1"/>
</dbReference>
<sequence>IAKRYNGFWSSYNLTCCAVSPDRELIAAGTSLHAILLWNANTGAALGSFKGDAEDVKSVRFSHDGSQLVSSSSDGTVVVWDVLEYRRCSRVALMPVLAVAFEDQGPLVATFDESGVLQVSSGLAAKQQAKHAFDGAENNNRCEEVSCCCFTYDRKAVVLGTKNGHVSLFDLTSNECKALGSHSGSVTSLLGWTEGLAISGSLDATVKIWRKNGSHITLMGHRGPITAPCCLFTDNYRLLSSSDKGELMIWNLKCHDQTFAPIEGHNGNPILCCDVSSDGTFLLSGSTDKTIQLWDARTGEPCIIQTLDDCVRCCRFGPSSRGVIVAAGTDSGSVYVYTCGEDTPLKLGQHKQWVWDLAFSPDGRQLASLSESICWWSLGCLEAEAALNSLDDAGSITSMESLAQQHRSQHLLQRFQLRSSKAVALFASPDFRTIVTVDDSGMLYVLNRLAVESTVES</sequence>
<dbReference type="PROSITE" id="PS50294">
    <property type="entry name" value="WD_REPEATS_REGION"/>
    <property type="match status" value="2"/>
</dbReference>
<dbReference type="PANTHER" id="PTHR22847:SF637">
    <property type="entry name" value="WD REPEAT DOMAIN 5B"/>
    <property type="match status" value="1"/>
</dbReference>
<accession>A0AAQ4DP20</accession>
<keyword evidence="1 3" id="KW-0853">WD repeat</keyword>
<dbReference type="CDD" id="cd00200">
    <property type="entry name" value="WD40"/>
    <property type="match status" value="1"/>
</dbReference>
<evidence type="ECO:0000256" key="1">
    <source>
        <dbReference type="ARBA" id="ARBA00022574"/>
    </source>
</evidence>
<dbReference type="Proteomes" id="UP001321473">
    <property type="component" value="Unassembled WGS sequence"/>
</dbReference>
<dbReference type="InterPro" id="IPR036322">
    <property type="entry name" value="WD40_repeat_dom_sf"/>
</dbReference>
<dbReference type="PROSITE" id="PS50082">
    <property type="entry name" value="WD_REPEATS_2"/>
    <property type="match status" value="2"/>
</dbReference>